<dbReference type="AlphaFoldDB" id="A0A6G1HHL3"/>
<feature type="compositionally biased region" description="Low complexity" evidence="1">
    <location>
        <begin position="805"/>
        <end position="824"/>
    </location>
</feature>
<feature type="compositionally biased region" description="Low complexity" evidence="1">
    <location>
        <begin position="543"/>
        <end position="563"/>
    </location>
</feature>
<feature type="compositionally biased region" description="Low complexity" evidence="1">
    <location>
        <begin position="56"/>
        <end position="101"/>
    </location>
</feature>
<feature type="compositionally biased region" description="Polar residues" evidence="1">
    <location>
        <begin position="846"/>
        <end position="862"/>
    </location>
</feature>
<feature type="compositionally biased region" description="Pro residues" evidence="1">
    <location>
        <begin position="891"/>
        <end position="905"/>
    </location>
</feature>
<feature type="region of interest" description="Disordered" evidence="1">
    <location>
        <begin position="530"/>
        <end position="573"/>
    </location>
</feature>
<dbReference type="OrthoDB" id="1749473at2759"/>
<evidence type="ECO:0000313" key="3">
    <source>
        <dbReference type="Proteomes" id="UP000800041"/>
    </source>
</evidence>
<sequence length="922" mass="100556">MDPDESPVRSRQAVKNSPFNDAAPTVSGLRSVNRPKSIPLIAGPQIIPSQAPAPDQTGSQMQTQSQEQIQNSNSNQTQSQNQNQPRPQPQSQQQQQSQPQPLRNQYRLQSPPIRQPHPQILSQPAPPKIIDKRSSRMSLFNLFSAPKVEKSRGYTEMTLTTVVEPSRLAQAQVTPRSTQPSPAPARAPSVQTRPRPAGNSPKKAVQRGNSLRPNPAIRAAQTWDPPPLFQAYPQSIKYATLPYCNTSPEAIMRAQKHKRQLSQLQGKFESALDLTTAGMEQESGRTSRQNNRLSYSAANAPGQQAGWSKKVYVLVTSGYVLQYAAEGPSDRMPERILKLGKSSAAYASDLIPGRHWVLQIAQSTNAEGAVSNSRSLLSRLRMPTPAAKRNVSILLLVFENPDEMDRWLKAVRKTIALVNGITPDATPRPSQDGARVLKERAMGEEPSHRFQVKRDPERFARAPSRTSTISPLKPGNIETTMPPDSAHGQVSQAAEEPMRGRDPERRSSEAPSVGTVVSADQQALDQLREDARQSIVSSRTSQSVTPTLTTSRSSSPANSSPNSDAFPMPDLEPLSGSSNFKSYMSATTATYHPRQSIIVLPKVNERAPQPAALKVERSWKPKRHSTYNALTSQQTLETVRRPASSLSHRPDDDIQFVRPMMDFPRPPRDSNSPRRAIAVKPLQLSPVVADASDESARPPSIIGQLPTISPHLNKPRTRTSFRPVPIRVQSPHGNGNGDGSLPKRFSSLPITLPSTSTIAEDEASASTPPATTPTAENKRSSLRRVSFTAPPPIPERSKQRPAIMSISSSPSSNTSSYLSNKSSPQPSPPSTTATRVHHDHRLKRPTSLQVRSSPAPFLSNSREYPRARSVTPTPPSIQTQTTLSSMLQGALPPPSGMPPSVPLPGLPEGMRAEMGGEKGILV</sequence>
<feature type="compositionally biased region" description="Low complexity" evidence="1">
    <location>
        <begin position="876"/>
        <end position="885"/>
    </location>
</feature>
<feature type="compositionally biased region" description="Polar residues" evidence="1">
    <location>
        <begin position="166"/>
        <end position="180"/>
    </location>
</feature>
<protein>
    <recommendedName>
        <fullName evidence="4">PH domain-containing protein</fullName>
    </recommendedName>
</protein>
<feature type="region of interest" description="Disordered" evidence="1">
    <location>
        <begin position="166"/>
        <end position="210"/>
    </location>
</feature>
<dbReference type="Proteomes" id="UP000800041">
    <property type="component" value="Unassembled WGS sequence"/>
</dbReference>
<feature type="region of interest" description="Disordered" evidence="1">
    <location>
        <begin position="440"/>
        <end position="517"/>
    </location>
</feature>
<evidence type="ECO:0000313" key="2">
    <source>
        <dbReference type="EMBL" id="KAF1992522.1"/>
    </source>
</evidence>
<dbReference type="EMBL" id="ML977137">
    <property type="protein sequence ID" value="KAF1992522.1"/>
    <property type="molecule type" value="Genomic_DNA"/>
</dbReference>
<feature type="region of interest" description="Disordered" evidence="1">
    <location>
        <begin position="1"/>
        <end position="127"/>
    </location>
</feature>
<keyword evidence="3" id="KW-1185">Reference proteome</keyword>
<feature type="compositionally biased region" description="Basic residues" evidence="1">
    <location>
        <begin position="835"/>
        <end position="844"/>
    </location>
</feature>
<feature type="compositionally biased region" description="Basic and acidic residues" evidence="1">
    <location>
        <begin position="496"/>
        <end position="508"/>
    </location>
</feature>
<reference evidence="2" key="1">
    <citation type="journal article" date="2020" name="Stud. Mycol.">
        <title>101 Dothideomycetes genomes: a test case for predicting lifestyles and emergence of pathogens.</title>
        <authorList>
            <person name="Haridas S."/>
            <person name="Albert R."/>
            <person name="Binder M."/>
            <person name="Bloem J."/>
            <person name="Labutti K."/>
            <person name="Salamov A."/>
            <person name="Andreopoulos B."/>
            <person name="Baker S."/>
            <person name="Barry K."/>
            <person name="Bills G."/>
            <person name="Bluhm B."/>
            <person name="Cannon C."/>
            <person name="Castanera R."/>
            <person name="Culley D."/>
            <person name="Daum C."/>
            <person name="Ezra D."/>
            <person name="Gonzalez J."/>
            <person name="Henrissat B."/>
            <person name="Kuo A."/>
            <person name="Liang C."/>
            <person name="Lipzen A."/>
            <person name="Lutzoni F."/>
            <person name="Magnuson J."/>
            <person name="Mondo S."/>
            <person name="Nolan M."/>
            <person name="Ohm R."/>
            <person name="Pangilinan J."/>
            <person name="Park H.-J."/>
            <person name="Ramirez L."/>
            <person name="Alfaro M."/>
            <person name="Sun H."/>
            <person name="Tritt A."/>
            <person name="Yoshinaga Y."/>
            <person name="Zwiers L.-H."/>
            <person name="Turgeon B."/>
            <person name="Goodwin S."/>
            <person name="Spatafora J."/>
            <person name="Crous P."/>
            <person name="Grigoriev I."/>
        </authorList>
    </citation>
    <scope>NUCLEOTIDE SEQUENCE</scope>
    <source>
        <strain evidence="2">CBS 113979</strain>
    </source>
</reference>
<proteinExistence type="predicted"/>
<feature type="compositionally biased region" description="Basic and acidic residues" evidence="1">
    <location>
        <begin position="440"/>
        <end position="460"/>
    </location>
</feature>
<name>A0A6G1HHL3_9PEZI</name>
<gene>
    <name evidence="2" type="ORF">K402DRAFT_8090</name>
</gene>
<evidence type="ECO:0008006" key="4">
    <source>
        <dbReference type="Google" id="ProtNLM"/>
    </source>
</evidence>
<evidence type="ECO:0000256" key="1">
    <source>
        <dbReference type="SAM" id="MobiDB-lite"/>
    </source>
</evidence>
<organism evidence="2 3">
    <name type="scientific">Aulographum hederae CBS 113979</name>
    <dbReference type="NCBI Taxonomy" id="1176131"/>
    <lineage>
        <taxon>Eukaryota</taxon>
        <taxon>Fungi</taxon>
        <taxon>Dikarya</taxon>
        <taxon>Ascomycota</taxon>
        <taxon>Pezizomycotina</taxon>
        <taxon>Dothideomycetes</taxon>
        <taxon>Pleosporomycetidae</taxon>
        <taxon>Aulographales</taxon>
        <taxon>Aulographaceae</taxon>
    </lineage>
</organism>
<feature type="region of interest" description="Disordered" evidence="1">
    <location>
        <begin position="689"/>
        <end position="922"/>
    </location>
</feature>
<feature type="compositionally biased region" description="Low complexity" evidence="1">
    <location>
        <begin position="746"/>
        <end position="775"/>
    </location>
</feature>
<accession>A0A6G1HHL3</accession>